<dbReference type="EMBL" id="FWXD01000005">
    <property type="protein sequence ID" value="SMC20933.1"/>
    <property type="molecule type" value="Genomic_DNA"/>
</dbReference>
<evidence type="ECO:0000313" key="5">
    <source>
        <dbReference type="EMBL" id="SMC20933.1"/>
    </source>
</evidence>
<evidence type="ECO:0000259" key="3">
    <source>
        <dbReference type="PROSITE" id="PS50110"/>
    </source>
</evidence>
<dbReference type="Proteomes" id="UP000192761">
    <property type="component" value="Unassembled WGS sequence"/>
</dbReference>
<dbReference type="GO" id="GO:0000156">
    <property type="term" value="F:phosphorelay response regulator activity"/>
    <property type="evidence" value="ECO:0007669"/>
    <property type="project" value="TreeGrafter"/>
</dbReference>
<dbReference type="InterPro" id="IPR011006">
    <property type="entry name" value="CheY-like_superfamily"/>
</dbReference>
<dbReference type="AlphaFoldDB" id="A0A1W1XAM3"/>
<keyword evidence="2" id="KW-0597">Phosphoprotein</keyword>
<dbReference type="PANTHER" id="PTHR48111">
    <property type="entry name" value="REGULATOR OF RPOS"/>
    <property type="match status" value="1"/>
</dbReference>
<dbReference type="SUPFAM" id="SSF52172">
    <property type="entry name" value="CheY-like"/>
    <property type="match status" value="1"/>
</dbReference>
<dbReference type="STRING" id="1121001.SAMN02745857_01081"/>
<proteinExistence type="predicted"/>
<evidence type="ECO:0000256" key="1">
    <source>
        <dbReference type="ARBA" id="ARBA00023125"/>
    </source>
</evidence>
<dbReference type="OrthoDB" id="8889669at2"/>
<name>A0A1W1XAM3_9NEIS</name>
<dbReference type="PROSITE" id="PS50110">
    <property type="entry name" value="RESPONSE_REGULATORY"/>
    <property type="match status" value="1"/>
</dbReference>
<dbReference type="PANTHER" id="PTHR48111:SF69">
    <property type="entry name" value="RESPONSE REGULATOR RECEIVER"/>
    <property type="match status" value="1"/>
</dbReference>
<dbReference type="InterPro" id="IPR001789">
    <property type="entry name" value="Sig_transdc_resp-reg_receiver"/>
</dbReference>
<organism evidence="5 6">
    <name type="scientific">Andreprevotia lacus DSM 23236</name>
    <dbReference type="NCBI Taxonomy" id="1121001"/>
    <lineage>
        <taxon>Bacteria</taxon>
        <taxon>Pseudomonadati</taxon>
        <taxon>Pseudomonadota</taxon>
        <taxon>Betaproteobacteria</taxon>
        <taxon>Neisseriales</taxon>
        <taxon>Chitinibacteraceae</taxon>
        <taxon>Andreprevotia</taxon>
    </lineage>
</organism>
<dbReference type="SMART" id="SM00448">
    <property type="entry name" value="REC"/>
    <property type="match status" value="1"/>
</dbReference>
<dbReference type="SMART" id="SM00850">
    <property type="entry name" value="LytTR"/>
    <property type="match status" value="1"/>
</dbReference>
<dbReference type="InterPro" id="IPR007492">
    <property type="entry name" value="LytTR_DNA-bd_dom"/>
</dbReference>
<reference evidence="5 6" key="1">
    <citation type="submission" date="2017-04" db="EMBL/GenBank/DDBJ databases">
        <authorList>
            <person name="Afonso C.L."/>
            <person name="Miller P.J."/>
            <person name="Scott M.A."/>
            <person name="Spackman E."/>
            <person name="Goraichik I."/>
            <person name="Dimitrov K.M."/>
            <person name="Suarez D.L."/>
            <person name="Swayne D.E."/>
        </authorList>
    </citation>
    <scope>NUCLEOTIDE SEQUENCE [LARGE SCALE GENOMIC DNA]</scope>
    <source>
        <strain evidence="5 6">DSM 23236</strain>
    </source>
</reference>
<keyword evidence="6" id="KW-1185">Reference proteome</keyword>
<evidence type="ECO:0000313" key="6">
    <source>
        <dbReference type="Proteomes" id="UP000192761"/>
    </source>
</evidence>
<feature type="domain" description="HTH LytTR-type" evidence="4">
    <location>
        <begin position="142"/>
        <end position="244"/>
    </location>
</feature>
<dbReference type="GO" id="GO:0000976">
    <property type="term" value="F:transcription cis-regulatory region binding"/>
    <property type="evidence" value="ECO:0007669"/>
    <property type="project" value="TreeGrafter"/>
</dbReference>
<dbReference type="RefSeq" id="WP_084089691.1">
    <property type="nucleotide sequence ID" value="NZ_FWXD01000005.1"/>
</dbReference>
<dbReference type="GO" id="GO:0032993">
    <property type="term" value="C:protein-DNA complex"/>
    <property type="evidence" value="ECO:0007669"/>
    <property type="project" value="TreeGrafter"/>
</dbReference>
<feature type="domain" description="Response regulatory" evidence="3">
    <location>
        <begin position="3"/>
        <end position="115"/>
    </location>
</feature>
<accession>A0A1W1XAM3</accession>
<dbReference type="GO" id="GO:0005829">
    <property type="term" value="C:cytosol"/>
    <property type="evidence" value="ECO:0007669"/>
    <property type="project" value="TreeGrafter"/>
</dbReference>
<dbReference type="Pfam" id="PF00072">
    <property type="entry name" value="Response_reg"/>
    <property type="match status" value="1"/>
</dbReference>
<dbReference type="GO" id="GO:0006355">
    <property type="term" value="P:regulation of DNA-templated transcription"/>
    <property type="evidence" value="ECO:0007669"/>
    <property type="project" value="TreeGrafter"/>
</dbReference>
<evidence type="ECO:0000259" key="4">
    <source>
        <dbReference type="PROSITE" id="PS50930"/>
    </source>
</evidence>
<dbReference type="Gene3D" id="2.40.50.1020">
    <property type="entry name" value="LytTr DNA-binding domain"/>
    <property type="match status" value="1"/>
</dbReference>
<evidence type="ECO:0000256" key="2">
    <source>
        <dbReference type="PROSITE-ProRule" id="PRU00169"/>
    </source>
</evidence>
<feature type="modified residue" description="4-aspartylphosphate" evidence="2">
    <location>
        <position position="55"/>
    </location>
</feature>
<protein>
    <submittedName>
        <fullName evidence="5">Two component transcriptional regulator, LytTR family</fullName>
    </submittedName>
</protein>
<sequence>MPRILLADDEPLLRAQLKTCLQALWPEAAIVAEADDGFSALEALHAAQPDIAFLDIRMPGLTGLDVARLAGDAVQIVFVTAYDEYAVAAFEAGAVDYVLKPADAVRLARTVQRLKSRTAAVPGQAAAMADALQPQRTPLRWIQASAGNTLHLIPVEDVLFFQANAKYTRVLTRTQEVCIRLPIKTLAELLDGEQFWQLSRSTLVAANQIAAVQRIELGEMTVHLRDHPEKLSVSQRYQARFRQM</sequence>
<dbReference type="PROSITE" id="PS50930">
    <property type="entry name" value="HTH_LYTTR"/>
    <property type="match status" value="1"/>
</dbReference>
<gene>
    <name evidence="5" type="ORF">SAMN02745857_01081</name>
</gene>
<dbReference type="InterPro" id="IPR039420">
    <property type="entry name" value="WalR-like"/>
</dbReference>
<dbReference type="Pfam" id="PF04397">
    <property type="entry name" value="LytTR"/>
    <property type="match status" value="1"/>
</dbReference>
<keyword evidence="1" id="KW-0238">DNA-binding</keyword>
<dbReference type="Gene3D" id="3.40.50.2300">
    <property type="match status" value="1"/>
</dbReference>